<organism evidence="1 2">
    <name type="scientific">Bacillus clarus</name>
    <dbReference type="NCBI Taxonomy" id="2338372"/>
    <lineage>
        <taxon>Bacteria</taxon>
        <taxon>Bacillati</taxon>
        <taxon>Bacillota</taxon>
        <taxon>Bacilli</taxon>
        <taxon>Bacillales</taxon>
        <taxon>Bacillaceae</taxon>
        <taxon>Bacillus</taxon>
        <taxon>Bacillus cereus group</taxon>
    </lineage>
</organism>
<evidence type="ECO:0000313" key="1">
    <source>
        <dbReference type="EMBL" id="KFM99032.1"/>
    </source>
</evidence>
<dbReference type="RefSeq" id="WP_374937156.1">
    <property type="nucleotide sequence ID" value="NZ_JMQC01000008.1"/>
</dbReference>
<dbReference type="GO" id="GO:0046983">
    <property type="term" value="F:protein dimerization activity"/>
    <property type="evidence" value="ECO:0007669"/>
    <property type="project" value="InterPro"/>
</dbReference>
<dbReference type="Gene3D" id="4.10.280.10">
    <property type="entry name" value="Helix-loop-helix DNA-binding domain"/>
    <property type="match status" value="1"/>
</dbReference>
<comment type="caution">
    <text evidence="1">The sequence shown here is derived from an EMBL/GenBank/DDBJ whole genome shotgun (WGS) entry which is preliminary data.</text>
</comment>
<dbReference type="AlphaFoldDB" id="A0A090YM93"/>
<sequence length="46" mass="5403">MRKLQGKVEKKEQKLIRFVATYGLVHDKSLLFELHSNVMINGFINE</sequence>
<gene>
    <name evidence="1" type="ORF">DJ93_4095</name>
</gene>
<accession>A0A090YM93</accession>
<dbReference type="Proteomes" id="UP000029389">
    <property type="component" value="Unassembled WGS sequence"/>
</dbReference>
<dbReference type="InterPro" id="IPR036638">
    <property type="entry name" value="HLH_DNA-bd_sf"/>
</dbReference>
<reference evidence="1 2" key="1">
    <citation type="submission" date="2014-04" db="EMBL/GenBank/DDBJ databases">
        <authorList>
            <person name="Bishop-Lilly K.A."/>
            <person name="Broomall S.M."/>
            <person name="Chain P.S."/>
            <person name="Chertkov O."/>
            <person name="Coyne S.R."/>
            <person name="Daligault H.E."/>
            <person name="Davenport K.W."/>
            <person name="Erkkila T."/>
            <person name="Frey K.G."/>
            <person name="Gibbons H.S."/>
            <person name="Gu W."/>
            <person name="Jaissle J."/>
            <person name="Johnson S.L."/>
            <person name="Koroleva G.I."/>
            <person name="Ladner J.T."/>
            <person name="Lo C.-C."/>
            <person name="Minogue T.D."/>
            <person name="Munk C."/>
            <person name="Palacios G.F."/>
            <person name="Redden C.L."/>
            <person name="Rosenzweig C.N."/>
            <person name="Scholz M.B."/>
            <person name="Teshima H."/>
            <person name="Xu Y."/>
        </authorList>
    </citation>
    <scope>NUCLEOTIDE SEQUENCE [LARGE SCALE GENOMIC DNA]</scope>
    <source>
        <strain evidence="1 2">BHP</strain>
    </source>
</reference>
<evidence type="ECO:0000313" key="2">
    <source>
        <dbReference type="Proteomes" id="UP000029389"/>
    </source>
</evidence>
<proteinExistence type="predicted"/>
<name>A0A090YM93_9BACI</name>
<dbReference type="EMBL" id="JMQC01000008">
    <property type="protein sequence ID" value="KFM99032.1"/>
    <property type="molecule type" value="Genomic_DNA"/>
</dbReference>
<protein>
    <submittedName>
        <fullName evidence="1">Putative stage 0 sporulation regulatory protein</fullName>
    </submittedName>
</protein>
<dbReference type="PATRIC" id="fig|1405.8.peg.4203"/>